<dbReference type="Proteomes" id="UP001172159">
    <property type="component" value="Unassembled WGS sequence"/>
</dbReference>
<keyword evidence="2" id="KW-0472">Membrane</keyword>
<evidence type="ECO:0008006" key="5">
    <source>
        <dbReference type="Google" id="ProtNLM"/>
    </source>
</evidence>
<feature type="compositionally biased region" description="Low complexity" evidence="1">
    <location>
        <begin position="104"/>
        <end position="116"/>
    </location>
</feature>
<proteinExistence type="predicted"/>
<comment type="caution">
    <text evidence="3">The sequence shown here is derived from an EMBL/GenBank/DDBJ whole genome shotgun (WGS) entry which is preliminary data.</text>
</comment>
<accession>A0AA40DH41</accession>
<keyword evidence="2" id="KW-1133">Transmembrane helix</keyword>
<evidence type="ECO:0000256" key="1">
    <source>
        <dbReference type="SAM" id="MobiDB-lite"/>
    </source>
</evidence>
<keyword evidence="2" id="KW-0812">Transmembrane</keyword>
<feature type="compositionally biased region" description="Low complexity" evidence="1">
    <location>
        <begin position="49"/>
        <end position="64"/>
    </location>
</feature>
<evidence type="ECO:0000313" key="4">
    <source>
        <dbReference type="Proteomes" id="UP001172159"/>
    </source>
</evidence>
<gene>
    <name evidence="3" type="ORF">B0T21DRAFT_379210</name>
</gene>
<dbReference type="AlphaFoldDB" id="A0AA40DH41"/>
<evidence type="ECO:0000256" key="2">
    <source>
        <dbReference type="SAM" id="Phobius"/>
    </source>
</evidence>
<feature type="compositionally biased region" description="Polar residues" evidence="1">
    <location>
        <begin position="242"/>
        <end position="252"/>
    </location>
</feature>
<feature type="compositionally biased region" description="Polar residues" evidence="1">
    <location>
        <begin position="21"/>
        <end position="31"/>
    </location>
</feature>
<organism evidence="3 4">
    <name type="scientific">Apiosordaria backusii</name>
    <dbReference type="NCBI Taxonomy" id="314023"/>
    <lineage>
        <taxon>Eukaryota</taxon>
        <taxon>Fungi</taxon>
        <taxon>Dikarya</taxon>
        <taxon>Ascomycota</taxon>
        <taxon>Pezizomycotina</taxon>
        <taxon>Sordariomycetes</taxon>
        <taxon>Sordariomycetidae</taxon>
        <taxon>Sordariales</taxon>
        <taxon>Lasiosphaeriaceae</taxon>
        <taxon>Apiosordaria</taxon>
    </lineage>
</organism>
<keyword evidence="4" id="KW-1185">Reference proteome</keyword>
<feature type="transmembrane region" description="Helical" evidence="2">
    <location>
        <begin position="211"/>
        <end position="234"/>
    </location>
</feature>
<feature type="region of interest" description="Disordered" evidence="1">
    <location>
        <begin position="157"/>
        <end position="199"/>
    </location>
</feature>
<dbReference type="EMBL" id="JAUKTV010000031">
    <property type="protein sequence ID" value="KAK0701181.1"/>
    <property type="molecule type" value="Genomic_DNA"/>
</dbReference>
<feature type="region of interest" description="Disordered" evidence="1">
    <location>
        <begin position="242"/>
        <end position="264"/>
    </location>
</feature>
<name>A0AA40DH41_9PEZI</name>
<feature type="compositionally biased region" description="Pro residues" evidence="1">
    <location>
        <begin position="93"/>
        <end position="103"/>
    </location>
</feature>
<protein>
    <recommendedName>
        <fullName evidence="5">Apple domain-containing protein</fullName>
    </recommendedName>
</protein>
<evidence type="ECO:0000313" key="3">
    <source>
        <dbReference type="EMBL" id="KAK0701181.1"/>
    </source>
</evidence>
<reference evidence="3" key="1">
    <citation type="submission" date="2023-06" db="EMBL/GenBank/DDBJ databases">
        <title>Genome-scale phylogeny and comparative genomics of the fungal order Sordariales.</title>
        <authorList>
            <consortium name="Lawrence Berkeley National Laboratory"/>
            <person name="Hensen N."/>
            <person name="Bonometti L."/>
            <person name="Westerberg I."/>
            <person name="Brannstrom I.O."/>
            <person name="Guillou S."/>
            <person name="Cros-Aarteil S."/>
            <person name="Calhoun S."/>
            <person name="Haridas S."/>
            <person name="Kuo A."/>
            <person name="Mondo S."/>
            <person name="Pangilinan J."/>
            <person name="Riley R."/>
            <person name="Labutti K."/>
            <person name="Andreopoulos B."/>
            <person name="Lipzen A."/>
            <person name="Chen C."/>
            <person name="Yanf M."/>
            <person name="Daum C."/>
            <person name="Ng V."/>
            <person name="Clum A."/>
            <person name="Steindorff A."/>
            <person name="Ohm R."/>
            <person name="Martin F."/>
            <person name="Silar P."/>
            <person name="Natvig D."/>
            <person name="Lalanne C."/>
            <person name="Gautier V."/>
            <person name="Ament-Velasquez S.L."/>
            <person name="Kruys A."/>
            <person name="Hutchinson M.I."/>
            <person name="Powell A.J."/>
            <person name="Barry K."/>
            <person name="Miller A.N."/>
            <person name="Grigoriev I.V."/>
            <person name="Debuchy R."/>
            <person name="Gladieux P."/>
            <person name="Thoren M.H."/>
            <person name="Johannesson H."/>
        </authorList>
    </citation>
    <scope>NUCLEOTIDE SEQUENCE</scope>
    <source>
        <strain evidence="3">CBS 540.89</strain>
    </source>
</reference>
<sequence>MEKSTPQTGHDGLIHIPNQPPQTAERNSTNYPEVVHVPESQASVLSGRLSPSQQQENESSNLPEVTTEQPPLHLEKTYPEVATREHQHHHRPPPPQQQSPPPAAAQYFQAHQQQRPSPAPTPAPTHTTYTAGQGTIIAEPRPSGVHSLGDAWSINSADDVERDPQIAYVPGAGGGGGGLRNGHNRHPSGPDRSFSHARRSRFGKRPLVKRSIFWVLVLLVAIIIALAGVLGAVATGRIKTAATTESDPSAQPDNGGGGGGFTLSTHTTASGKTVSLSCPSADGLNYTATVNDQQKVFRRQCGANYAGGDGVLGLVKDDVLSLADCLDRCAREEKCAGAVFIPKANPNPECWLKEFLGVKRDGQDMETGVLWQ</sequence>
<feature type="region of interest" description="Disordered" evidence="1">
    <location>
        <begin position="1"/>
        <end position="129"/>
    </location>
</feature>
<feature type="compositionally biased region" description="Gly residues" evidence="1">
    <location>
        <begin position="171"/>
        <end position="180"/>
    </location>
</feature>
<feature type="compositionally biased region" description="Basic and acidic residues" evidence="1">
    <location>
        <begin position="73"/>
        <end position="85"/>
    </location>
</feature>